<feature type="transmembrane region" description="Helical" evidence="1">
    <location>
        <begin position="105"/>
        <end position="125"/>
    </location>
</feature>
<feature type="transmembrane region" description="Helical" evidence="1">
    <location>
        <begin position="137"/>
        <end position="153"/>
    </location>
</feature>
<name>X0T1Y3_9ZZZZ</name>
<proteinExistence type="predicted"/>
<gene>
    <name evidence="3" type="ORF">S01H1_11693</name>
</gene>
<dbReference type="Pfam" id="PF02517">
    <property type="entry name" value="Rce1-like"/>
    <property type="match status" value="1"/>
</dbReference>
<keyword evidence="1" id="KW-1133">Transmembrane helix</keyword>
<feature type="transmembrane region" description="Helical" evidence="1">
    <location>
        <begin position="160"/>
        <end position="177"/>
    </location>
</feature>
<organism evidence="3">
    <name type="scientific">marine sediment metagenome</name>
    <dbReference type="NCBI Taxonomy" id="412755"/>
    <lineage>
        <taxon>unclassified sequences</taxon>
        <taxon>metagenomes</taxon>
        <taxon>ecological metagenomes</taxon>
    </lineage>
</organism>
<dbReference type="GO" id="GO:0080120">
    <property type="term" value="P:CAAX-box protein maturation"/>
    <property type="evidence" value="ECO:0007669"/>
    <property type="project" value="UniProtKB-ARBA"/>
</dbReference>
<protein>
    <recommendedName>
        <fullName evidence="2">CAAX prenyl protease 2/Lysostaphin resistance protein A-like domain-containing protein</fullName>
    </recommendedName>
</protein>
<accession>X0T1Y3</accession>
<reference evidence="3" key="1">
    <citation type="journal article" date="2014" name="Front. Microbiol.">
        <title>High frequency of phylogenetically diverse reductive dehalogenase-homologous genes in deep subseafloor sedimentary metagenomes.</title>
        <authorList>
            <person name="Kawai M."/>
            <person name="Futagami T."/>
            <person name="Toyoda A."/>
            <person name="Takaki Y."/>
            <person name="Nishi S."/>
            <person name="Hori S."/>
            <person name="Arai W."/>
            <person name="Tsubouchi T."/>
            <person name="Morono Y."/>
            <person name="Uchiyama I."/>
            <person name="Ito T."/>
            <person name="Fujiyama A."/>
            <person name="Inagaki F."/>
            <person name="Takami H."/>
        </authorList>
    </citation>
    <scope>NUCLEOTIDE SEQUENCE</scope>
    <source>
        <strain evidence="3">Expedition CK06-06</strain>
    </source>
</reference>
<dbReference type="AlphaFoldDB" id="X0T1Y3"/>
<feature type="non-terminal residue" evidence="3">
    <location>
        <position position="1"/>
    </location>
</feature>
<evidence type="ECO:0000313" key="3">
    <source>
        <dbReference type="EMBL" id="GAF81371.1"/>
    </source>
</evidence>
<evidence type="ECO:0000259" key="2">
    <source>
        <dbReference type="Pfam" id="PF02517"/>
    </source>
</evidence>
<keyword evidence="1" id="KW-0812">Transmembrane</keyword>
<dbReference type="EMBL" id="BARS01005966">
    <property type="protein sequence ID" value="GAF81371.1"/>
    <property type="molecule type" value="Genomic_DNA"/>
</dbReference>
<feature type="transmembrane region" description="Helical" evidence="1">
    <location>
        <begin position="20"/>
        <end position="42"/>
    </location>
</feature>
<dbReference type="InterPro" id="IPR003675">
    <property type="entry name" value="Rce1/LyrA-like_dom"/>
</dbReference>
<dbReference type="GO" id="GO:0004175">
    <property type="term" value="F:endopeptidase activity"/>
    <property type="evidence" value="ECO:0007669"/>
    <property type="project" value="UniProtKB-ARBA"/>
</dbReference>
<comment type="caution">
    <text evidence="3">The sequence shown here is derived from an EMBL/GenBank/DDBJ whole genome shotgun (WGS) entry which is preliminary data.</text>
</comment>
<sequence length="180" mass="19635">TLLIWHLAKGYPWQVRARTILGMAVESFLFAWPVWVLCNLVVTGSSAEASAGVLMSGDPSELNSATGMAVLMIGAGIYEELLFRLALISIIALLLTRLGDLSKDYALLFAAIASALLFGAYHFYFGPEPVPFDWPRFGFYFLGGVYFTGLYVLRGFGITVGAHITYNLIVLFARIIAPAS</sequence>
<feature type="transmembrane region" description="Helical" evidence="1">
    <location>
        <begin position="81"/>
        <end position="98"/>
    </location>
</feature>
<keyword evidence="1" id="KW-0472">Membrane</keyword>
<evidence type="ECO:0000256" key="1">
    <source>
        <dbReference type="SAM" id="Phobius"/>
    </source>
</evidence>
<feature type="domain" description="CAAX prenyl protease 2/Lysostaphin resistance protein A-like" evidence="2">
    <location>
        <begin position="65"/>
        <end position="169"/>
    </location>
</feature>